<evidence type="ECO:0000256" key="1">
    <source>
        <dbReference type="ARBA" id="ARBA00001561"/>
    </source>
</evidence>
<proteinExistence type="predicted"/>
<dbReference type="Pfam" id="PF01510">
    <property type="entry name" value="Amidase_2"/>
    <property type="match status" value="1"/>
</dbReference>
<dbReference type="GO" id="GO:0008745">
    <property type="term" value="F:N-acetylmuramoyl-L-alanine amidase activity"/>
    <property type="evidence" value="ECO:0007669"/>
    <property type="project" value="UniProtKB-EC"/>
</dbReference>
<dbReference type="GO" id="GO:0019867">
    <property type="term" value="C:outer membrane"/>
    <property type="evidence" value="ECO:0007669"/>
    <property type="project" value="TreeGrafter"/>
</dbReference>
<reference evidence="7" key="1">
    <citation type="submission" date="2013-04" db="EMBL/GenBank/DDBJ databases">
        <title>Thioclava sp. 13D2W-2 Genome Sequencing.</title>
        <authorList>
            <person name="Lai Q."/>
            <person name="Li G."/>
            <person name="Shao Z."/>
        </authorList>
    </citation>
    <scope>NUCLEOTIDE SEQUENCE [LARGE SCALE GENOMIC DNA]</scope>
    <source>
        <strain evidence="7">13D2W-2</strain>
    </source>
</reference>
<sequence>MNTSWPSPNFGERRNGARPELIVLHYTAMASCAAARTRLCLPEAEVSAHWLIGADGEVEQLVPEEMRAWHAGLGSWRGLGDMNSRSIGIELDNLGDRPFPEAQMAALERLLPRIMERWAIPPENVLGHSDMAPERKIDPGPRFDWLRLARRGLSIWPEPGGASAPDPQTFCALARSFGYPELPLDLVLPAFRLRFRPRETGALDATDMAMIADLAARFGEDGGSWRAS</sequence>
<dbReference type="PANTHER" id="PTHR30417:SF1">
    <property type="entry name" value="N-ACETYLMURAMOYL-L-ALANINE AMIDASE AMID"/>
    <property type="match status" value="1"/>
</dbReference>
<dbReference type="EC" id="3.5.1.28" evidence="2"/>
<evidence type="ECO:0000259" key="5">
    <source>
        <dbReference type="SMART" id="SM00644"/>
    </source>
</evidence>
<dbReference type="RefSeq" id="WP_038144265.1">
    <property type="nucleotide sequence ID" value="NZ_AQRC01000003.1"/>
</dbReference>
<feature type="domain" description="N-acetylmuramoyl-L-alanine amidase" evidence="5">
    <location>
        <begin position="7"/>
        <end position="140"/>
    </location>
</feature>
<evidence type="ECO:0000256" key="4">
    <source>
        <dbReference type="ARBA" id="ARBA00023316"/>
    </source>
</evidence>
<dbReference type="SMART" id="SM00644">
    <property type="entry name" value="Ami_2"/>
    <property type="match status" value="1"/>
</dbReference>
<dbReference type="STRING" id="1317124.DW2_05250"/>
<comment type="catalytic activity">
    <reaction evidence="1">
        <text>Hydrolyzes the link between N-acetylmuramoyl residues and L-amino acid residues in certain cell-wall glycopeptides.</text>
        <dbReference type="EC" id="3.5.1.28"/>
    </reaction>
</comment>
<dbReference type="EMBL" id="AQRC01000003">
    <property type="protein sequence ID" value="KFE36009.1"/>
    <property type="molecule type" value="Genomic_DNA"/>
</dbReference>
<dbReference type="InterPro" id="IPR051206">
    <property type="entry name" value="NAMLAA_amidase_2"/>
</dbReference>
<dbReference type="GO" id="GO:0071555">
    <property type="term" value="P:cell wall organization"/>
    <property type="evidence" value="ECO:0007669"/>
    <property type="project" value="UniProtKB-KW"/>
</dbReference>
<evidence type="ECO:0000256" key="3">
    <source>
        <dbReference type="ARBA" id="ARBA00022801"/>
    </source>
</evidence>
<keyword evidence="3" id="KW-0378">Hydrolase</keyword>
<dbReference type="AlphaFoldDB" id="A0A085TZ62"/>
<comment type="caution">
    <text evidence="6">The sequence shown here is derived from an EMBL/GenBank/DDBJ whole genome shotgun (WGS) entry which is preliminary data.</text>
</comment>
<reference evidence="6 7" key="2">
    <citation type="journal article" date="2015" name="Antonie Van Leeuwenhoek">
        <title>Thioclava indica sp. nov., isolated from surface seawater of the Indian Ocean.</title>
        <authorList>
            <person name="Liu Y."/>
            <person name="Lai Q."/>
            <person name="Du J."/>
            <person name="Xu H."/>
            <person name="Jiang L."/>
            <person name="Shao Z."/>
        </authorList>
    </citation>
    <scope>NUCLEOTIDE SEQUENCE [LARGE SCALE GENOMIC DNA]</scope>
    <source>
        <strain evidence="6 7">13D2W-2</strain>
    </source>
</reference>
<accession>A0A085TZ62</accession>
<evidence type="ECO:0000313" key="6">
    <source>
        <dbReference type="EMBL" id="KFE36009.1"/>
    </source>
</evidence>
<dbReference type="CDD" id="cd06583">
    <property type="entry name" value="PGRP"/>
    <property type="match status" value="1"/>
</dbReference>
<evidence type="ECO:0000313" key="7">
    <source>
        <dbReference type="Proteomes" id="UP000028607"/>
    </source>
</evidence>
<gene>
    <name evidence="6" type="ORF">DW2_05250</name>
</gene>
<dbReference type="InterPro" id="IPR036505">
    <property type="entry name" value="Amidase/PGRP_sf"/>
</dbReference>
<dbReference type="Proteomes" id="UP000028607">
    <property type="component" value="Unassembled WGS sequence"/>
</dbReference>
<dbReference type="PATRIC" id="fig|1317124.6.peg.1073"/>
<protein>
    <recommendedName>
        <fullName evidence="2">N-acetylmuramoyl-L-alanine amidase</fullName>
        <ecNumber evidence="2">3.5.1.28</ecNumber>
    </recommendedName>
</protein>
<dbReference type="InterPro" id="IPR002502">
    <property type="entry name" value="Amidase_domain"/>
</dbReference>
<evidence type="ECO:0000256" key="2">
    <source>
        <dbReference type="ARBA" id="ARBA00011901"/>
    </source>
</evidence>
<keyword evidence="4" id="KW-0961">Cell wall biogenesis/degradation</keyword>
<keyword evidence="7" id="KW-1185">Reference proteome</keyword>
<dbReference type="PANTHER" id="PTHR30417">
    <property type="entry name" value="N-ACETYLMURAMOYL-L-ALANINE AMIDASE AMID"/>
    <property type="match status" value="1"/>
</dbReference>
<dbReference type="eggNOG" id="COG3023">
    <property type="taxonomic scope" value="Bacteria"/>
</dbReference>
<organism evidence="6 7">
    <name type="scientific">Thioclava atlantica</name>
    <dbReference type="NCBI Taxonomy" id="1317124"/>
    <lineage>
        <taxon>Bacteria</taxon>
        <taxon>Pseudomonadati</taxon>
        <taxon>Pseudomonadota</taxon>
        <taxon>Alphaproteobacteria</taxon>
        <taxon>Rhodobacterales</taxon>
        <taxon>Paracoccaceae</taxon>
        <taxon>Thioclava</taxon>
    </lineage>
</organism>
<dbReference type="GO" id="GO:0009253">
    <property type="term" value="P:peptidoglycan catabolic process"/>
    <property type="evidence" value="ECO:0007669"/>
    <property type="project" value="InterPro"/>
</dbReference>
<dbReference type="GO" id="GO:0009254">
    <property type="term" value="P:peptidoglycan turnover"/>
    <property type="evidence" value="ECO:0007669"/>
    <property type="project" value="TreeGrafter"/>
</dbReference>
<dbReference type="Gene3D" id="3.40.80.10">
    <property type="entry name" value="Peptidoglycan recognition protein-like"/>
    <property type="match status" value="1"/>
</dbReference>
<name>A0A085TZ62_9RHOB</name>
<dbReference type="SUPFAM" id="SSF55846">
    <property type="entry name" value="N-acetylmuramoyl-L-alanine amidase-like"/>
    <property type="match status" value="1"/>
</dbReference>